<evidence type="ECO:0000313" key="2">
    <source>
        <dbReference type="EMBL" id="KAA2242089.1"/>
    </source>
</evidence>
<dbReference type="Gene3D" id="3.60.15.10">
    <property type="entry name" value="Ribonuclease Z/Hydroxyacylglutathione hydrolase-like"/>
    <property type="match status" value="1"/>
</dbReference>
<dbReference type="Pfam" id="PF12706">
    <property type="entry name" value="Lactamase_B_2"/>
    <property type="match status" value="1"/>
</dbReference>
<dbReference type="GO" id="GO:0004521">
    <property type="term" value="F:RNA endonuclease activity"/>
    <property type="evidence" value="ECO:0007669"/>
    <property type="project" value="TreeGrafter"/>
</dbReference>
<protein>
    <submittedName>
        <fullName evidence="2">MBL fold metallo-hydrolase</fullName>
    </submittedName>
</protein>
<dbReference type="SUPFAM" id="SSF56281">
    <property type="entry name" value="Metallo-hydrolase/oxidoreductase"/>
    <property type="match status" value="1"/>
</dbReference>
<keyword evidence="3" id="KW-1185">Reference proteome</keyword>
<organism evidence="2 3">
    <name type="scientific">Salinarimonas soli</name>
    <dbReference type="NCBI Taxonomy" id="1638099"/>
    <lineage>
        <taxon>Bacteria</taxon>
        <taxon>Pseudomonadati</taxon>
        <taxon>Pseudomonadota</taxon>
        <taxon>Alphaproteobacteria</taxon>
        <taxon>Hyphomicrobiales</taxon>
        <taxon>Salinarimonadaceae</taxon>
        <taxon>Salinarimonas</taxon>
    </lineage>
</organism>
<dbReference type="RefSeq" id="WP_149815697.1">
    <property type="nucleotide sequence ID" value="NZ_VUOA01000007.1"/>
</dbReference>
<dbReference type="AlphaFoldDB" id="A0A5B2VVE0"/>
<gene>
    <name evidence="2" type="ORF">F0L46_03750</name>
</gene>
<dbReference type="PANTHER" id="PTHR11203">
    <property type="entry name" value="CLEAVAGE AND POLYADENYLATION SPECIFICITY FACTOR FAMILY MEMBER"/>
    <property type="match status" value="1"/>
</dbReference>
<dbReference type="EMBL" id="VUOA01000007">
    <property type="protein sequence ID" value="KAA2242089.1"/>
    <property type="molecule type" value="Genomic_DNA"/>
</dbReference>
<dbReference type="InterPro" id="IPR050698">
    <property type="entry name" value="MBL"/>
</dbReference>
<name>A0A5B2VVE0_9HYPH</name>
<dbReference type="Proteomes" id="UP000323142">
    <property type="component" value="Unassembled WGS sequence"/>
</dbReference>
<proteinExistence type="predicted"/>
<dbReference type="SMART" id="SM00849">
    <property type="entry name" value="Lactamase_B"/>
    <property type="match status" value="1"/>
</dbReference>
<evidence type="ECO:0000259" key="1">
    <source>
        <dbReference type="SMART" id="SM00849"/>
    </source>
</evidence>
<feature type="domain" description="Metallo-beta-lactamase" evidence="1">
    <location>
        <begin position="13"/>
        <end position="199"/>
    </location>
</feature>
<accession>A0A5B2VVE0</accession>
<sequence length="390" mass="41129">MRLTFHGGFGEKGRTSLAVAGGGVRLLLDAGIDTAATGPARYPAITPAELAGLDALLVTHAHEDHLAALGWCLANRFRGRILMTPETLAERESCLAAYAEPRHRAPAARAPVETFQAGETLAFGDLTVETGRSGHAVGGVWFRVRDVSGASVLYCGDTVPRSPVLAMDPLPPSDVVLFDASYGDDAVPAERRAGDIRAHLAARPGPCLLPVPLLGRPVELLRLLDPPIAIHRLLREPLRAQIADGAWLREGAGADLAWRLDMAHDWSDGEPFPGLPLLVHDAMGLGGPSQEAIPRAVAAGVPILFTGHLPTGSPGALALERGRADWIRLPTHPTWPDNLETLDACGPAWATGHSCPAPVMAALARQRPGVLRTVRVGETLDVAALVRVGA</sequence>
<reference evidence="2 3" key="2">
    <citation type="submission" date="2019-09" db="EMBL/GenBank/DDBJ databases">
        <authorList>
            <person name="Jin C."/>
        </authorList>
    </citation>
    <scope>NUCLEOTIDE SEQUENCE [LARGE SCALE GENOMIC DNA]</scope>
    <source>
        <strain evidence="2 3">BN140002</strain>
    </source>
</reference>
<dbReference type="InterPro" id="IPR001279">
    <property type="entry name" value="Metallo-B-lactamas"/>
</dbReference>
<dbReference type="OrthoDB" id="9803916at2"/>
<dbReference type="PANTHER" id="PTHR11203:SF37">
    <property type="entry name" value="INTEGRATOR COMPLEX SUBUNIT 11"/>
    <property type="match status" value="1"/>
</dbReference>
<comment type="caution">
    <text evidence="2">The sequence shown here is derived from an EMBL/GenBank/DDBJ whole genome shotgun (WGS) entry which is preliminary data.</text>
</comment>
<dbReference type="InterPro" id="IPR036866">
    <property type="entry name" value="RibonucZ/Hydroxyglut_hydro"/>
</dbReference>
<keyword evidence="2" id="KW-0378">Hydrolase</keyword>
<evidence type="ECO:0000313" key="3">
    <source>
        <dbReference type="Proteomes" id="UP000323142"/>
    </source>
</evidence>
<dbReference type="GO" id="GO:0016787">
    <property type="term" value="F:hydrolase activity"/>
    <property type="evidence" value="ECO:0007669"/>
    <property type="project" value="UniProtKB-KW"/>
</dbReference>
<reference evidence="2 3" key="1">
    <citation type="submission" date="2019-09" db="EMBL/GenBank/DDBJ databases">
        <title>Salinarimonas rosea gen. nov., sp. nov., a new member of the a-2 subgroup of the Proteobacteria.</title>
        <authorList>
            <person name="Liu J."/>
        </authorList>
    </citation>
    <scope>NUCLEOTIDE SEQUENCE [LARGE SCALE GENOMIC DNA]</scope>
    <source>
        <strain evidence="2 3">BN140002</strain>
    </source>
</reference>